<gene>
    <name evidence="1" type="ORF">M6B38_221195</name>
</gene>
<name>A0AAX6DYX3_IRIPA</name>
<evidence type="ECO:0000313" key="2">
    <source>
        <dbReference type="Proteomes" id="UP001140949"/>
    </source>
</evidence>
<organism evidence="1 2">
    <name type="scientific">Iris pallida</name>
    <name type="common">Sweet iris</name>
    <dbReference type="NCBI Taxonomy" id="29817"/>
    <lineage>
        <taxon>Eukaryota</taxon>
        <taxon>Viridiplantae</taxon>
        <taxon>Streptophyta</taxon>
        <taxon>Embryophyta</taxon>
        <taxon>Tracheophyta</taxon>
        <taxon>Spermatophyta</taxon>
        <taxon>Magnoliopsida</taxon>
        <taxon>Liliopsida</taxon>
        <taxon>Asparagales</taxon>
        <taxon>Iridaceae</taxon>
        <taxon>Iridoideae</taxon>
        <taxon>Irideae</taxon>
        <taxon>Iris</taxon>
    </lineage>
</organism>
<dbReference type="AlphaFoldDB" id="A0AAX6DYX3"/>
<protein>
    <submittedName>
        <fullName evidence="1">Uncharacterized protein</fullName>
    </submittedName>
</protein>
<reference evidence="1" key="2">
    <citation type="submission" date="2023-04" db="EMBL/GenBank/DDBJ databases">
        <authorList>
            <person name="Bruccoleri R.E."/>
            <person name="Oakeley E.J."/>
            <person name="Faust A.-M."/>
            <person name="Dessus-Babus S."/>
            <person name="Altorfer M."/>
            <person name="Burckhardt D."/>
            <person name="Oertli M."/>
            <person name="Naumann U."/>
            <person name="Petersen F."/>
            <person name="Wong J."/>
        </authorList>
    </citation>
    <scope>NUCLEOTIDE SEQUENCE</scope>
    <source>
        <strain evidence="1">GSM-AAB239-AS_SAM_17_03QT</strain>
        <tissue evidence="1">Leaf</tissue>
    </source>
</reference>
<accession>A0AAX6DYX3</accession>
<evidence type="ECO:0000313" key="1">
    <source>
        <dbReference type="EMBL" id="KAJ6796974.1"/>
    </source>
</evidence>
<dbReference type="EMBL" id="JANAVB010041219">
    <property type="protein sequence ID" value="KAJ6796974.1"/>
    <property type="molecule type" value="Genomic_DNA"/>
</dbReference>
<reference evidence="1" key="1">
    <citation type="journal article" date="2023" name="GigaByte">
        <title>Genome assembly of the bearded iris, Iris pallida Lam.</title>
        <authorList>
            <person name="Bruccoleri R.E."/>
            <person name="Oakeley E.J."/>
            <person name="Faust A.M.E."/>
            <person name="Altorfer M."/>
            <person name="Dessus-Babus S."/>
            <person name="Burckhardt D."/>
            <person name="Oertli M."/>
            <person name="Naumann U."/>
            <person name="Petersen F."/>
            <person name="Wong J."/>
        </authorList>
    </citation>
    <scope>NUCLEOTIDE SEQUENCE</scope>
    <source>
        <strain evidence="1">GSM-AAB239-AS_SAM_17_03QT</strain>
    </source>
</reference>
<keyword evidence="2" id="KW-1185">Reference proteome</keyword>
<sequence length="19" mass="2273">MELLLQLFIMLHCKNVTLL</sequence>
<dbReference type="Proteomes" id="UP001140949">
    <property type="component" value="Unassembled WGS sequence"/>
</dbReference>
<comment type="caution">
    <text evidence="1">The sequence shown here is derived from an EMBL/GenBank/DDBJ whole genome shotgun (WGS) entry which is preliminary data.</text>
</comment>
<proteinExistence type="predicted"/>